<dbReference type="InterPro" id="IPR017150">
    <property type="entry name" value="Pept_M20_glutamate_carboxypep"/>
</dbReference>
<dbReference type="Gene3D" id="3.30.70.360">
    <property type="match status" value="1"/>
</dbReference>
<dbReference type="NCBIfam" id="NF004788">
    <property type="entry name" value="PRK06133.1"/>
    <property type="match status" value="1"/>
</dbReference>
<dbReference type="InterPro" id="IPR001261">
    <property type="entry name" value="ArgE/DapE_CS"/>
</dbReference>
<dbReference type="AlphaFoldDB" id="A0A7Y6NMS1"/>
<dbReference type="CDD" id="cd03885">
    <property type="entry name" value="M20_CPDG2"/>
    <property type="match status" value="1"/>
</dbReference>
<keyword evidence="8" id="KW-1185">Reference proteome</keyword>
<dbReference type="Proteomes" id="UP000529637">
    <property type="component" value="Unassembled WGS sequence"/>
</dbReference>
<dbReference type="PROSITE" id="PS00759">
    <property type="entry name" value="ARGE_DAPE_CPG2_2"/>
    <property type="match status" value="1"/>
</dbReference>
<dbReference type="InterPro" id="IPR002933">
    <property type="entry name" value="Peptidase_M20"/>
</dbReference>
<feature type="active site" evidence="5">
    <location>
        <position position="123"/>
    </location>
</feature>
<evidence type="ECO:0000256" key="5">
    <source>
        <dbReference type="PIRSR" id="PIRSR037238-1"/>
    </source>
</evidence>
<reference evidence="7 8" key="1">
    <citation type="submission" date="2020-06" db="EMBL/GenBank/DDBJ databases">
        <title>Schlegella sp. ID0723 isolated from air conditioner.</title>
        <authorList>
            <person name="Kim D.Y."/>
            <person name="Kim D.-U."/>
        </authorList>
    </citation>
    <scope>NUCLEOTIDE SEQUENCE [LARGE SCALE GENOMIC DNA]</scope>
    <source>
        <strain evidence="7 8">ID0723</strain>
    </source>
</reference>
<evidence type="ECO:0000256" key="1">
    <source>
        <dbReference type="ARBA" id="ARBA00001947"/>
    </source>
</evidence>
<dbReference type="SUPFAM" id="SSF53187">
    <property type="entry name" value="Zn-dependent exopeptidases"/>
    <property type="match status" value="1"/>
</dbReference>
<comment type="caution">
    <text evidence="7">The sequence shown here is derived from an EMBL/GenBank/DDBJ whole genome shotgun (WGS) entry which is preliminary data.</text>
</comment>
<evidence type="ECO:0000259" key="6">
    <source>
        <dbReference type="Pfam" id="PF07687"/>
    </source>
</evidence>
<keyword evidence="2" id="KW-0479">Metal-binding</keyword>
<dbReference type="InterPro" id="IPR036264">
    <property type="entry name" value="Bact_exopeptidase_dim_dom"/>
</dbReference>
<dbReference type="PANTHER" id="PTHR43808:SF10">
    <property type="entry name" value="BLL3749 PROTEIN"/>
    <property type="match status" value="1"/>
</dbReference>
<dbReference type="PIRSF" id="PIRSF037238">
    <property type="entry name" value="Carboxypeptidase_G2"/>
    <property type="match status" value="1"/>
</dbReference>
<keyword evidence="4" id="KW-0862">Zinc</keyword>
<evidence type="ECO:0000313" key="7">
    <source>
        <dbReference type="EMBL" id="NUZ06009.1"/>
    </source>
</evidence>
<feature type="active site" description="Proton acceptor" evidence="5">
    <location>
        <position position="184"/>
    </location>
</feature>
<dbReference type="InterPro" id="IPR011650">
    <property type="entry name" value="Peptidase_M20_dimer"/>
</dbReference>
<feature type="domain" description="Peptidase M20 dimerisation" evidence="6">
    <location>
        <begin position="220"/>
        <end position="317"/>
    </location>
</feature>
<name>A0A7Y6NMS1_9BURK</name>
<dbReference type="GO" id="GO:0016787">
    <property type="term" value="F:hydrolase activity"/>
    <property type="evidence" value="ECO:0007669"/>
    <property type="project" value="UniProtKB-KW"/>
</dbReference>
<evidence type="ECO:0000256" key="3">
    <source>
        <dbReference type="ARBA" id="ARBA00022801"/>
    </source>
</evidence>
<dbReference type="InterPro" id="IPR050072">
    <property type="entry name" value="Peptidase_M20A"/>
</dbReference>
<dbReference type="GO" id="GO:0046872">
    <property type="term" value="F:metal ion binding"/>
    <property type="evidence" value="ECO:0007669"/>
    <property type="project" value="UniProtKB-KW"/>
</dbReference>
<protein>
    <submittedName>
        <fullName evidence="7">M20/M25/M40 family metallo-hydrolase</fullName>
    </submittedName>
</protein>
<sequence length="423" mass="44665">MAPLAAALLLAACASTDAPRALDPAGAPSASAAPRAPDAALLAAATAEQPAVVKTLERLVNIETGTGDADGMAAMGRLLEGELTALGATVTRHPAVAGVVGENIVGRIRGNGTRRILMIGHMDTVYVKGTLAEAPFRVEGTRAYGPGIADDKGGVAVILHTLRLLRARGFDRFGEITVMFNTDEERGSFGSRDLIRKLASENDVVLSFEPSGTTESLTLGTAGIVYYRVRVKGLAAHAGANPELGVNALVEASDIVQRTADLDDKSRDLRFNWTIGKSGGVANIIPDAAELEANIRYARREDLDRLLATLEQRIQGRKKLDKSEITIAPEYGRPAFNATPEGRALVQRAVSIYSEVGGKLAVVDRTGGGTDAAYAALSGKPVIESLGLPGFGYHSNQAEYVQIDAIPRRLYLASRLVMELSGR</sequence>
<dbReference type="EMBL" id="JABWMJ010000004">
    <property type="protein sequence ID" value="NUZ06009.1"/>
    <property type="molecule type" value="Genomic_DNA"/>
</dbReference>
<keyword evidence="3 7" id="KW-0378">Hydrolase</keyword>
<gene>
    <name evidence="7" type="ORF">HQN59_09560</name>
</gene>
<accession>A0A7Y6NMS1</accession>
<comment type="cofactor">
    <cofactor evidence="1">
        <name>Zn(2+)</name>
        <dbReference type="ChEBI" id="CHEBI:29105"/>
    </cofactor>
</comment>
<dbReference type="Pfam" id="PF01546">
    <property type="entry name" value="Peptidase_M20"/>
    <property type="match status" value="1"/>
</dbReference>
<dbReference type="Gene3D" id="3.40.630.10">
    <property type="entry name" value="Zn peptidases"/>
    <property type="match status" value="1"/>
</dbReference>
<dbReference type="PANTHER" id="PTHR43808">
    <property type="entry name" value="ACETYLORNITHINE DEACETYLASE"/>
    <property type="match status" value="1"/>
</dbReference>
<organism evidence="7 8">
    <name type="scientific">Piscinibacter koreensis</name>
    <dbReference type="NCBI Taxonomy" id="2742824"/>
    <lineage>
        <taxon>Bacteria</taxon>
        <taxon>Pseudomonadati</taxon>
        <taxon>Pseudomonadota</taxon>
        <taxon>Betaproteobacteria</taxon>
        <taxon>Burkholderiales</taxon>
        <taxon>Sphaerotilaceae</taxon>
        <taxon>Piscinibacter</taxon>
    </lineage>
</organism>
<evidence type="ECO:0000256" key="4">
    <source>
        <dbReference type="ARBA" id="ARBA00022833"/>
    </source>
</evidence>
<proteinExistence type="predicted"/>
<dbReference type="PROSITE" id="PS00758">
    <property type="entry name" value="ARGE_DAPE_CPG2_1"/>
    <property type="match status" value="1"/>
</dbReference>
<dbReference type="SUPFAM" id="SSF55031">
    <property type="entry name" value="Bacterial exopeptidase dimerisation domain"/>
    <property type="match status" value="1"/>
</dbReference>
<dbReference type="Pfam" id="PF07687">
    <property type="entry name" value="M20_dimer"/>
    <property type="match status" value="1"/>
</dbReference>
<evidence type="ECO:0000256" key="2">
    <source>
        <dbReference type="ARBA" id="ARBA00022723"/>
    </source>
</evidence>
<evidence type="ECO:0000313" key="8">
    <source>
        <dbReference type="Proteomes" id="UP000529637"/>
    </source>
</evidence>